<sequence length="70" mass="7921">MSHLNMIRTEGINECSHSVAFILIELLLKAVFCVGYFVSLLSAPIVTVKRWKVESHRQRIGSSYKVTLSI</sequence>
<organism evidence="2 3">
    <name type="scientific">Photobacterium halotolerans</name>
    <dbReference type="NCBI Taxonomy" id="265726"/>
    <lineage>
        <taxon>Bacteria</taxon>
        <taxon>Pseudomonadati</taxon>
        <taxon>Pseudomonadota</taxon>
        <taxon>Gammaproteobacteria</taxon>
        <taxon>Vibrionales</taxon>
        <taxon>Vibrionaceae</taxon>
        <taxon>Photobacterium</taxon>
    </lineage>
</organism>
<feature type="transmembrane region" description="Helical" evidence="1">
    <location>
        <begin position="20"/>
        <end position="48"/>
    </location>
</feature>
<comment type="caution">
    <text evidence="2">The sequence shown here is derived from an EMBL/GenBank/DDBJ whole genome shotgun (WGS) entry which is preliminary data.</text>
</comment>
<keyword evidence="3" id="KW-1185">Reference proteome</keyword>
<dbReference type="PATRIC" id="fig|265726.11.peg.2168"/>
<dbReference type="STRING" id="265726.KY46_04035"/>
<gene>
    <name evidence="2" type="ORF">KY46_04035</name>
</gene>
<dbReference type="EMBL" id="JWYV01000002">
    <property type="protein sequence ID" value="KKD00964.1"/>
    <property type="molecule type" value="Genomic_DNA"/>
</dbReference>
<evidence type="ECO:0000313" key="2">
    <source>
        <dbReference type="EMBL" id="KKD00964.1"/>
    </source>
</evidence>
<reference evidence="2 3" key="1">
    <citation type="submission" date="2014-12" db="EMBL/GenBank/DDBJ databases">
        <title>Mercury Reductase activity and rhizosphere competence traits in the genome of root associated Photobacterium halotolerans MELD1.</title>
        <authorList>
            <person name="Mathew D.C."/>
            <person name="Huang C.-C."/>
        </authorList>
    </citation>
    <scope>NUCLEOTIDE SEQUENCE [LARGE SCALE GENOMIC DNA]</scope>
    <source>
        <strain evidence="2 3">MELD1</strain>
    </source>
</reference>
<dbReference type="Proteomes" id="UP000033633">
    <property type="component" value="Unassembled WGS sequence"/>
</dbReference>
<proteinExistence type="predicted"/>
<accession>A0A0F5VFQ9</accession>
<protein>
    <submittedName>
        <fullName evidence="2">Uncharacterized protein</fullName>
    </submittedName>
</protein>
<keyword evidence="1" id="KW-0472">Membrane</keyword>
<name>A0A0F5VFQ9_9GAMM</name>
<keyword evidence="1" id="KW-0812">Transmembrane</keyword>
<evidence type="ECO:0000313" key="3">
    <source>
        <dbReference type="Proteomes" id="UP000033633"/>
    </source>
</evidence>
<keyword evidence="1" id="KW-1133">Transmembrane helix</keyword>
<evidence type="ECO:0000256" key="1">
    <source>
        <dbReference type="SAM" id="Phobius"/>
    </source>
</evidence>
<dbReference type="AlphaFoldDB" id="A0A0F5VFQ9"/>